<evidence type="ECO:0000313" key="13">
    <source>
        <dbReference type="Proteomes" id="UP000000245"/>
    </source>
</evidence>
<proteinExistence type="predicted"/>
<keyword evidence="9 10" id="KW-0472">Membrane</keyword>
<dbReference type="GO" id="GO:0006813">
    <property type="term" value="P:potassium ion transport"/>
    <property type="evidence" value="ECO:0007669"/>
    <property type="project" value="UniProtKB-KW"/>
</dbReference>
<evidence type="ECO:0000259" key="11">
    <source>
        <dbReference type="PROSITE" id="PS51201"/>
    </source>
</evidence>
<feature type="domain" description="RCK N-terminal" evidence="11">
    <location>
        <begin position="413"/>
        <end position="529"/>
    </location>
</feature>
<evidence type="ECO:0000256" key="9">
    <source>
        <dbReference type="ARBA" id="ARBA00023136"/>
    </source>
</evidence>
<protein>
    <submittedName>
        <fullName evidence="12">Kef-type potassium/proton antiporter, CPA2 family</fullName>
    </submittedName>
</protein>
<feature type="transmembrane region" description="Helical" evidence="10">
    <location>
        <begin position="199"/>
        <end position="218"/>
    </location>
</feature>
<feature type="transmembrane region" description="Helical" evidence="10">
    <location>
        <begin position="82"/>
        <end position="104"/>
    </location>
</feature>
<dbReference type="GO" id="GO:0015297">
    <property type="term" value="F:antiporter activity"/>
    <property type="evidence" value="ECO:0007669"/>
    <property type="project" value="UniProtKB-KW"/>
</dbReference>
<evidence type="ECO:0000256" key="2">
    <source>
        <dbReference type="ARBA" id="ARBA00022448"/>
    </source>
</evidence>
<keyword evidence="2" id="KW-0813">Transport</keyword>
<evidence type="ECO:0000313" key="12">
    <source>
        <dbReference type="EMBL" id="ABQ31181.1"/>
    </source>
</evidence>
<evidence type="ECO:0000256" key="5">
    <source>
        <dbReference type="ARBA" id="ARBA00022692"/>
    </source>
</evidence>
<dbReference type="GO" id="GO:0005886">
    <property type="term" value="C:plasma membrane"/>
    <property type="evidence" value="ECO:0007669"/>
    <property type="project" value="TreeGrafter"/>
</dbReference>
<evidence type="ECO:0000256" key="7">
    <source>
        <dbReference type="ARBA" id="ARBA00022989"/>
    </source>
</evidence>
<evidence type="ECO:0000256" key="4">
    <source>
        <dbReference type="ARBA" id="ARBA00022538"/>
    </source>
</evidence>
<dbReference type="Proteomes" id="UP000000245">
    <property type="component" value="Chromosome"/>
</dbReference>
<keyword evidence="13" id="KW-1185">Reference proteome</keyword>
<reference evidence="12 13" key="1">
    <citation type="submission" date="2007-05" db="EMBL/GenBank/DDBJ databases">
        <title>Complete sequence of chromosome of Acidiphilium cryptum JF-5.</title>
        <authorList>
            <consortium name="US DOE Joint Genome Institute"/>
            <person name="Copeland A."/>
            <person name="Lucas S."/>
            <person name="Lapidus A."/>
            <person name="Barry K."/>
            <person name="Detter J.C."/>
            <person name="Glavina del Rio T."/>
            <person name="Hammon N."/>
            <person name="Israni S."/>
            <person name="Dalin E."/>
            <person name="Tice H."/>
            <person name="Pitluck S."/>
            <person name="Sims D."/>
            <person name="Brettin T."/>
            <person name="Bruce D."/>
            <person name="Han C."/>
            <person name="Schmutz J."/>
            <person name="Larimer F."/>
            <person name="Land M."/>
            <person name="Hauser L."/>
            <person name="Kyrpides N."/>
            <person name="Kim E."/>
            <person name="Magnuson T."/>
            <person name="Richardson P."/>
        </authorList>
    </citation>
    <scope>NUCLEOTIDE SEQUENCE [LARGE SCALE GENOMIC DNA]</scope>
    <source>
        <strain evidence="12 13">JF-5</strain>
    </source>
</reference>
<keyword evidence="3" id="KW-0050">Antiport</keyword>
<dbReference type="HOGENOM" id="CLU_005126_9_3_5"/>
<dbReference type="GO" id="GO:0012505">
    <property type="term" value="C:endomembrane system"/>
    <property type="evidence" value="ECO:0007669"/>
    <property type="project" value="UniProtKB-SubCell"/>
</dbReference>
<keyword evidence="8" id="KW-0406">Ion transport</keyword>
<gene>
    <name evidence="12" type="ordered locus">Acry_1980</name>
</gene>
<dbReference type="KEGG" id="acr:Acry_1980"/>
<evidence type="ECO:0000256" key="1">
    <source>
        <dbReference type="ARBA" id="ARBA00004127"/>
    </source>
</evidence>
<keyword evidence="4" id="KW-0633">Potassium transport</keyword>
<dbReference type="PANTHER" id="PTHR46157">
    <property type="entry name" value="K(+) EFFLUX ANTIPORTER 3, CHLOROPLASTIC"/>
    <property type="match status" value="1"/>
</dbReference>
<evidence type="ECO:0000256" key="6">
    <source>
        <dbReference type="ARBA" id="ARBA00022958"/>
    </source>
</evidence>
<feature type="transmembrane region" description="Helical" evidence="10">
    <location>
        <begin position="306"/>
        <end position="327"/>
    </location>
</feature>
<dbReference type="eggNOG" id="COG0475">
    <property type="taxonomic scope" value="Bacteria"/>
</dbReference>
<comment type="subcellular location">
    <subcellularLocation>
        <location evidence="1">Endomembrane system</location>
        <topology evidence="1">Multi-pass membrane protein</topology>
    </subcellularLocation>
</comment>
<keyword evidence="5 10" id="KW-0812">Transmembrane</keyword>
<feature type="transmembrane region" description="Helical" evidence="10">
    <location>
        <begin position="369"/>
        <end position="389"/>
    </location>
</feature>
<dbReference type="InterPro" id="IPR038770">
    <property type="entry name" value="Na+/solute_symporter_sf"/>
</dbReference>
<dbReference type="STRING" id="349163.Acry_1980"/>
<feature type="transmembrane region" description="Helical" evidence="10">
    <location>
        <begin position="230"/>
        <end position="248"/>
    </location>
</feature>
<dbReference type="EMBL" id="CP000697">
    <property type="protein sequence ID" value="ABQ31181.1"/>
    <property type="molecule type" value="Genomic_DNA"/>
</dbReference>
<dbReference type="Pfam" id="PF02254">
    <property type="entry name" value="TrkA_N"/>
    <property type="match status" value="1"/>
</dbReference>
<organism evidence="12 13">
    <name type="scientific">Acidiphilium cryptum (strain JF-5)</name>
    <dbReference type="NCBI Taxonomy" id="349163"/>
    <lineage>
        <taxon>Bacteria</taxon>
        <taxon>Pseudomonadati</taxon>
        <taxon>Pseudomonadota</taxon>
        <taxon>Alphaproteobacteria</taxon>
        <taxon>Acetobacterales</taxon>
        <taxon>Acidocellaceae</taxon>
        <taxon>Acidiphilium</taxon>
    </lineage>
</organism>
<dbReference type="InterPro" id="IPR036291">
    <property type="entry name" value="NAD(P)-bd_dom_sf"/>
</dbReference>
<dbReference type="InterPro" id="IPR003148">
    <property type="entry name" value="RCK_N"/>
</dbReference>
<feature type="transmembrane region" description="Helical" evidence="10">
    <location>
        <begin position="339"/>
        <end position="363"/>
    </location>
</feature>
<accession>A5FZZ9</accession>
<keyword evidence="7 10" id="KW-1133">Transmembrane helix</keyword>
<feature type="transmembrane region" description="Helical" evidence="10">
    <location>
        <begin position="143"/>
        <end position="166"/>
    </location>
</feature>
<dbReference type="Gene3D" id="3.40.50.720">
    <property type="entry name" value="NAD(P)-binding Rossmann-like Domain"/>
    <property type="match status" value="1"/>
</dbReference>
<dbReference type="SUPFAM" id="SSF51735">
    <property type="entry name" value="NAD(P)-binding Rossmann-fold domains"/>
    <property type="match status" value="1"/>
</dbReference>
<evidence type="ECO:0000256" key="10">
    <source>
        <dbReference type="SAM" id="Phobius"/>
    </source>
</evidence>
<dbReference type="PANTHER" id="PTHR46157:SF4">
    <property type="entry name" value="K(+) EFFLUX ANTIPORTER 3, CHLOROPLASTIC"/>
    <property type="match status" value="1"/>
</dbReference>
<dbReference type="Gene3D" id="1.20.1530.20">
    <property type="match status" value="1"/>
</dbReference>
<dbReference type="GO" id="GO:1902600">
    <property type="term" value="P:proton transmembrane transport"/>
    <property type="evidence" value="ECO:0007669"/>
    <property type="project" value="InterPro"/>
</dbReference>
<dbReference type="RefSeq" id="WP_007421971.1">
    <property type="nucleotide sequence ID" value="NC_009484.1"/>
</dbReference>
<name>A5FZZ9_ACICJ</name>
<evidence type="ECO:0000256" key="3">
    <source>
        <dbReference type="ARBA" id="ARBA00022449"/>
    </source>
</evidence>
<sequence>MIITLVALLAATVVTVPLARRLGVGSIVGYLFAGLIIGPAGLRLVTGISEIRSVSELGVTMLLFLIGLEIRPHRLWILRKTILGLGFGHMIPSAAILAVLAHFAGLGWPAATVVGLGLSLSSTAIVLPMLNERNLLSAASGRDAFAVLLFQDMAFIPLVALVPLLVGNTLASHLAAGAAPADVAAHFAHNVPWLAVGRAVLAVAAILFGGMVLADRVFRLIGGARTPEVFTAMTLLIVVGTAALAHWAGLSASLGAFMAGALLSDSEFRHAIQADIEPFEGLLLGFFFISVGMSVDFSLFHSEPLLIVASVAALLVVKTAVGFVVAFAKRRNVATALRFAAALPEGSEFSFVVFAAAVGAGVLNRAQSGLATLTVALSMLVVPLGFAGIERWVMPRIARRQTPPTTPIEEGAVVPVLICGFGRVGQIVGRLLSVRRIPFVALDQNAEHVAFVRRFGARAYFGDPARLTVLRAAGAGNAKLLVIALDDPDAALRVADLARRHLPHLTILARARNRRHAQLLMDRGVEHIVRETFASSLELGERALRELGIPAEEAARTIFTFRQRDEALLTETLGFAGDPSRVVASIEQSVAELQSLFEADRGG</sequence>
<dbReference type="InterPro" id="IPR006153">
    <property type="entry name" value="Cation/H_exchanger_TM"/>
</dbReference>
<evidence type="ECO:0000256" key="8">
    <source>
        <dbReference type="ARBA" id="ARBA00023065"/>
    </source>
</evidence>
<dbReference type="eggNOG" id="COG1226">
    <property type="taxonomic scope" value="Bacteria"/>
</dbReference>
<feature type="transmembrane region" description="Helical" evidence="10">
    <location>
        <begin position="110"/>
        <end position="131"/>
    </location>
</feature>
<dbReference type="Pfam" id="PF00999">
    <property type="entry name" value="Na_H_Exchanger"/>
    <property type="match status" value="1"/>
</dbReference>
<keyword evidence="6" id="KW-0630">Potassium</keyword>
<dbReference type="FunFam" id="3.40.50.720:FF:000036">
    <property type="entry name" value="Glutathione-regulated potassium-efflux system protein KefB"/>
    <property type="match status" value="1"/>
</dbReference>
<dbReference type="PROSITE" id="PS51201">
    <property type="entry name" value="RCK_N"/>
    <property type="match status" value="1"/>
</dbReference>
<dbReference type="AlphaFoldDB" id="A5FZZ9"/>